<evidence type="ECO:0000313" key="1">
    <source>
        <dbReference type="EMBL" id="MFC6094992.1"/>
    </source>
</evidence>
<protein>
    <submittedName>
        <fullName evidence="1">Uncharacterized protein</fullName>
    </submittedName>
</protein>
<proteinExistence type="predicted"/>
<sequence length="212" mass="23477">VLVVALVSRTVMPARVLARQVLAHKLGVFATNQDADLALLSSTFHTSWSWRNSSTMKADLNYSPSDIYETLPQPASTVRMKEAGAELDTTRHAIMIDRQLGLTKLYNMVHDNSVMDQDIQALRKIHSSLDETIAGAYGWTDLDLAHGFHDTGQGVRFTADPVARIEILDRLLELNHAQYVHSATRGSHSAKVQSIARNAVVDSPSENTLFRL</sequence>
<dbReference type="EMBL" id="JBHSQO010000102">
    <property type="protein sequence ID" value="MFC6094992.1"/>
    <property type="molecule type" value="Genomic_DNA"/>
</dbReference>
<evidence type="ECO:0000313" key="2">
    <source>
        <dbReference type="Proteomes" id="UP001596220"/>
    </source>
</evidence>
<name>A0ABW1PJ90_9PSEU</name>
<dbReference type="Proteomes" id="UP001596220">
    <property type="component" value="Unassembled WGS sequence"/>
</dbReference>
<accession>A0ABW1PJ90</accession>
<gene>
    <name evidence="1" type="ORF">ACFP3R_37525</name>
</gene>
<comment type="caution">
    <text evidence="1">The sequence shown here is derived from an EMBL/GenBank/DDBJ whole genome shotgun (WGS) entry which is preliminary data.</text>
</comment>
<feature type="non-terminal residue" evidence="1">
    <location>
        <position position="1"/>
    </location>
</feature>
<organism evidence="1 2">
    <name type="scientific">Saccharothrix lopnurensis</name>
    <dbReference type="NCBI Taxonomy" id="1670621"/>
    <lineage>
        <taxon>Bacteria</taxon>
        <taxon>Bacillati</taxon>
        <taxon>Actinomycetota</taxon>
        <taxon>Actinomycetes</taxon>
        <taxon>Pseudonocardiales</taxon>
        <taxon>Pseudonocardiaceae</taxon>
        <taxon>Saccharothrix</taxon>
    </lineage>
</organism>
<keyword evidence="2" id="KW-1185">Reference proteome</keyword>
<reference evidence="2" key="1">
    <citation type="journal article" date="2019" name="Int. J. Syst. Evol. Microbiol.">
        <title>The Global Catalogue of Microorganisms (GCM) 10K type strain sequencing project: providing services to taxonomists for standard genome sequencing and annotation.</title>
        <authorList>
            <consortium name="The Broad Institute Genomics Platform"/>
            <consortium name="The Broad Institute Genome Sequencing Center for Infectious Disease"/>
            <person name="Wu L."/>
            <person name="Ma J."/>
        </authorList>
    </citation>
    <scope>NUCLEOTIDE SEQUENCE [LARGE SCALE GENOMIC DNA]</scope>
    <source>
        <strain evidence="2">CGMCC 4.7246</strain>
    </source>
</reference>